<reference evidence="5" key="1">
    <citation type="submission" date="2022-03" db="EMBL/GenBank/DDBJ databases">
        <authorList>
            <person name="Martin H S."/>
        </authorList>
    </citation>
    <scope>NUCLEOTIDE SEQUENCE</scope>
</reference>
<keyword evidence="2" id="KW-0378">Hydrolase</keyword>
<dbReference type="PANTHER" id="PTHR24252:SF7">
    <property type="entry name" value="HYALIN"/>
    <property type="match status" value="1"/>
</dbReference>
<dbReference type="SMART" id="SM00020">
    <property type="entry name" value="Tryp_SPc"/>
    <property type="match status" value="1"/>
</dbReference>
<dbReference type="InterPro" id="IPR001314">
    <property type="entry name" value="Peptidase_S1A"/>
</dbReference>
<name>A0ABN8HUB1_9NEOP</name>
<evidence type="ECO:0000259" key="4">
    <source>
        <dbReference type="PROSITE" id="PS50240"/>
    </source>
</evidence>
<keyword evidence="1" id="KW-1015">Disulfide bond</keyword>
<dbReference type="Pfam" id="PF00089">
    <property type="entry name" value="Trypsin"/>
    <property type="match status" value="1"/>
</dbReference>
<proteinExistence type="predicted"/>
<keyword evidence="2" id="KW-0720">Serine protease</keyword>
<evidence type="ECO:0000313" key="5">
    <source>
        <dbReference type="EMBL" id="CAH2041377.1"/>
    </source>
</evidence>
<protein>
    <recommendedName>
        <fullName evidence="4">Peptidase S1 domain-containing protein</fullName>
    </recommendedName>
</protein>
<dbReference type="Proteomes" id="UP000837857">
    <property type="component" value="Chromosome 13"/>
</dbReference>
<accession>A0ABN8HUB1</accession>
<evidence type="ECO:0000256" key="3">
    <source>
        <dbReference type="SAM" id="SignalP"/>
    </source>
</evidence>
<dbReference type="CDD" id="cd00190">
    <property type="entry name" value="Tryp_SPc"/>
    <property type="match status" value="1"/>
</dbReference>
<dbReference type="Gene3D" id="2.40.10.10">
    <property type="entry name" value="Trypsin-like serine proteases"/>
    <property type="match status" value="1"/>
</dbReference>
<dbReference type="InterPro" id="IPR043504">
    <property type="entry name" value="Peptidase_S1_PA_chymotrypsin"/>
</dbReference>
<evidence type="ECO:0000256" key="1">
    <source>
        <dbReference type="ARBA" id="ARBA00023157"/>
    </source>
</evidence>
<dbReference type="SUPFAM" id="SSF50494">
    <property type="entry name" value="Trypsin-like serine proteases"/>
    <property type="match status" value="1"/>
</dbReference>
<dbReference type="PROSITE" id="PS00135">
    <property type="entry name" value="TRYPSIN_SER"/>
    <property type="match status" value="1"/>
</dbReference>
<evidence type="ECO:0000313" key="6">
    <source>
        <dbReference type="Proteomes" id="UP000837857"/>
    </source>
</evidence>
<dbReference type="EMBL" id="OW152825">
    <property type="protein sequence ID" value="CAH2041377.1"/>
    <property type="molecule type" value="Genomic_DNA"/>
</dbReference>
<dbReference type="InterPro" id="IPR033116">
    <property type="entry name" value="TRYPSIN_SER"/>
</dbReference>
<dbReference type="InterPro" id="IPR018114">
    <property type="entry name" value="TRYPSIN_HIS"/>
</dbReference>
<gene>
    <name evidence="5" type="ORF">IPOD504_LOCUS3128</name>
</gene>
<evidence type="ECO:0000256" key="2">
    <source>
        <dbReference type="RuleBase" id="RU363034"/>
    </source>
</evidence>
<dbReference type="PRINTS" id="PR00722">
    <property type="entry name" value="CHYMOTRYPSIN"/>
</dbReference>
<dbReference type="PANTHER" id="PTHR24252">
    <property type="entry name" value="ACROSIN-RELATED"/>
    <property type="match status" value="1"/>
</dbReference>
<dbReference type="InterPro" id="IPR009003">
    <property type="entry name" value="Peptidase_S1_PA"/>
</dbReference>
<keyword evidence="6" id="KW-1185">Reference proteome</keyword>
<feature type="signal peptide" evidence="3">
    <location>
        <begin position="1"/>
        <end position="29"/>
    </location>
</feature>
<feature type="non-terminal residue" evidence="5">
    <location>
        <position position="1"/>
    </location>
</feature>
<feature type="chain" id="PRO_5045079970" description="Peptidase S1 domain-containing protein" evidence="3">
    <location>
        <begin position="30"/>
        <end position="307"/>
    </location>
</feature>
<dbReference type="PROSITE" id="PS00134">
    <property type="entry name" value="TRYPSIN_HIS"/>
    <property type="match status" value="1"/>
</dbReference>
<dbReference type="InterPro" id="IPR001254">
    <property type="entry name" value="Trypsin_dom"/>
</dbReference>
<sequence>MGRLVLKTSVKLNYYTLLSLAALVFVTSAKSVGPVVPDNHNAYGYLKNIGIPEAERIQKAEEAYLSGSRIVGGVPAALGQYPYQAGLITDIVGTTGRGVCGGSLISSNRVLTAAHCWFDGQNQAWRVTVVLGSILLFSGGTRLETSVVIMHPNWFPFLVRNDVAIIYLPSSVVTSATIAPIALPTQAEASETFAGSRAIASGFGLTSTGGSISTNQFLSHVSLSVIANSVCNIAFPALIQDSHICTSGTGGVGVCGGDSGGPLALNHNGRMIVIGITSFGIRFGCDIGYPSAYARVSSYLTFIGQHI</sequence>
<dbReference type="PROSITE" id="PS50240">
    <property type="entry name" value="TRYPSIN_DOM"/>
    <property type="match status" value="1"/>
</dbReference>
<feature type="domain" description="Peptidase S1" evidence="4">
    <location>
        <begin position="70"/>
        <end position="307"/>
    </location>
</feature>
<keyword evidence="3" id="KW-0732">Signal</keyword>
<keyword evidence="2" id="KW-0645">Protease</keyword>
<organism evidence="5 6">
    <name type="scientific">Iphiclides podalirius</name>
    <name type="common">scarce swallowtail</name>
    <dbReference type="NCBI Taxonomy" id="110791"/>
    <lineage>
        <taxon>Eukaryota</taxon>
        <taxon>Metazoa</taxon>
        <taxon>Ecdysozoa</taxon>
        <taxon>Arthropoda</taxon>
        <taxon>Hexapoda</taxon>
        <taxon>Insecta</taxon>
        <taxon>Pterygota</taxon>
        <taxon>Neoptera</taxon>
        <taxon>Endopterygota</taxon>
        <taxon>Lepidoptera</taxon>
        <taxon>Glossata</taxon>
        <taxon>Ditrysia</taxon>
        <taxon>Papilionoidea</taxon>
        <taxon>Papilionidae</taxon>
        <taxon>Papilioninae</taxon>
        <taxon>Iphiclides</taxon>
    </lineage>
</organism>